<sequence length="64" mass="6688">MPEVKPSPRAGAIRRSVKSADQKGVFSGAAMAGAFMLDPLCCGPQHRSGRNGHPLRAYGGFAFA</sequence>
<accession>A0ABQ4T050</accession>
<organism evidence="1 2">
    <name type="scientific">Methylobacterium jeotgali</name>
    <dbReference type="NCBI Taxonomy" id="381630"/>
    <lineage>
        <taxon>Bacteria</taxon>
        <taxon>Pseudomonadati</taxon>
        <taxon>Pseudomonadota</taxon>
        <taxon>Alphaproteobacteria</taxon>
        <taxon>Hyphomicrobiales</taxon>
        <taxon>Methylobacteriaceae</taxon>
        <taxon>Methylobacterium</taxon>
    </lineage>
</organism>
<dbReference type="EMBL" id="BPQR01000085">
    <property type="protein sequence ID" value="GJE08712.1"/>
    <property type="molecule type" value="Genomic_DNA"/>
</dbReference>
<evidence type="ECO:0000313" key="2">
    <source>
        <dbReference type="Proteomes" id="UP001055102"/>
    </source>
</evidence>
<name>A0ABQ4T050_9HYPH</name>
<reference evidence="1" key="1">
    <citation type="journal article" date="2021" name="Front. Microbiol.">
        <title>Comprehensive Comparative Genomics and Phenotyping of Methylobacterium Species.</title>
        <authorList>
            <person name="Alessa O."/>
            <person name="Ogura Y."/>
            <person name="Fujitani Y."/>
            <person name="Takami H."/>
            <person name="Hayashi T."/>
            <person name="Sahin N."/>
            <person name="Tani A."/>
        </authorList>
    </citation>
    <scope>NUCLEOTIDE SEQUENCE</scope>
    <source>
        <strain evidence="1">LMG 23639</strain>
    </source>
</reference>
<proteinExistence type="predicted"/>
<reference evidence="1" key="2">
    <citation type="submission" date="2021-08" db="EMBL/GenBank/DDBJ databases">
        <authorList>
            <person name="Tani A."/>
            <person name="Ola A."/>
            <person name="Ogura Y."/>
            <person name="Katsura K."/>
            <person name="Hayashi T."/>
        </authorList>
    </citation>
    <scope>NUCLEOTIDE SEQUENCE</scope>
    <source>
        <strain evidence="1">LMG 23639</strain>
    </source>
</reference>
<gene>
    <name evidence="1" type="ORF">AOPFMNJM_4057</name>
</gene>
<comment type="caution">
    <text evidence="1">The sequence shown here is derived from an EMBL/GenBank/DDBJ whole genome shotgun (WGS) entry which is preliminary data.</text>
</comment>
<protein>
    <submittedName>
        <fullName evidence="1">Uncharacterized protein</fullName>
    </submittedName>
</protein>
<dbReference type="Proteomes" id="UP001055102">
    <property type="component" value="Unassembled WGS sequence"/>
</dbReference>
<evidence type="ECO:0000313" key="1">
    <source>
        <dbReference type="EMBL" id="GJE08712.1"/>
    </source>
</evidence>
<keyword evidence="2" id="KW-1185">Reference proteome</keyword>